<dbReference type="GO" id="GO:0006396">
    <property type="term" value="P:RNA processing"/>
    <property type="evidence" value="ECO:0007669"/>
    <property type="project" value="InterPro"/>
</dbReference>
<dbReference type="GO" id="GO:0005730">
    <property type="term" value="C:nucleolus"/>
    <property type="evidence" value="ECO:0007669"/>
    <property type="project" value="TreeGrafter"/>
</dbReference>
<dbReference type="GO" id="GO:0005737">
    <property type="term" value="C:cytoplasm"/>
    <property type="evidence" value="ECO:0007669"/>
    <property type="project" value="TreeGrafter"/>
</dbReference>
<dbReference type="GO" id="GO:0003725">
    <property type="term" value="F:double-stranded RNA binding"/>
    <property type="evidence" value="ECO:0007669"/>
    <property type="project" value="TreeGrafter"/>
</dbReference>
<evidence type="ECO:0000313" key="3">
    <source>
        <dbReference type="Proteomes" id="UP000264820"/>
    </source>
</evidence>
<dbReference type="InterPro" id="IPR002466">
    <property type="entry name" value="A_deamin"/>
</dbReference>
<dbReference type="GeneTree" id="ENSGT00940000180193"/>
<proteinExistence type="predicted"/>
<accession>A0A3Q2Y7L3</accession>
<feature type="domain" description="A to I editase" evidence="1">
    <location>
        <begin position="1"/>
        <end position="132"/>
    </location>
</feature>
<dbReference type="Ensembl" id="ENSHCOT00000025680.1">
    <property type="protein sequence ID" value="ENSHCOP00000009096.1"/>
    <property type="gene ID" value="ENSHCOG00000011479.1"/>
</dbReference>
<evidence type="ECO:0000313" key="2">
    <source>
        <dbReference type="Ensembl" id="ENSHCOP00000009096.1"/>
    </source>
</evidence>
<protein>
    <recommendedName>
        <fullName evidence="1">A to I editase domain-containing protein</fullName>
    </recommendedName>
</protein>
<dbReference type="PROSITE" id="PS50141">
    <property type="entry name" value="A_DEAMIN_EDITASE"/>
    <property type="match status" value="1"/>
</dbReference>
<dbReference type="GO" id="GO:0006382">
    <property type="term" value="P:adenosine to inosine editing"/>
    <property type="evidence" value="ECO:0007669"/>
    <property type="project" value="TreeGrafter"/>
</dbReference>
<reference evidence="2" key="1">
    <citation type="submission" date="2025-08" db="UniProtKB">
        <authorList>
            <consortium name="Ensembl"/>
        </authorList>
    </citation>
    <scope>IDENTIFICATION</scope>
</reference>
<dbReference type="Proteomes" id="UP000264820">
    <property type="component" value="Unplaced"/>
</dbReference>
<keyword evidence="3" id="KW-1185">Reference proteome</keyword>
<dbReference type="GO" id="GO:0008251">
    <property type="term" value="F:tRNA-specific adenosine deaminase activity"/>
    <property type="evidence" value="ECO:0007669"/>
    <property type="project" value="TreeGrafter"/>
</dbReference>
<sequence length="154" mass="17163">RDPKIFPGQMGDITQMFVSGLRTVELRACGNSSRISVNWSGGDSDVEELSTSSGLQSRCGMPSRLSGRRFFARWQRLHRQLNEWTSEDMLRTHGAWKRAAGPYQKAVRQFVASVRNAGLGTWNRKLMQSSQGAEDDGVSICDVVLKTRASGERV</sequence>
<dbReference type="PANTHER" id="PTHR10910">
    <property type="entry name" value="EUKARYOTE SPECIFIC DSRNA BINDING PROTEIN"/>
    <property type="match status" value="1"/>
</dbReference>
<dbReference type="PANTHER" id="PTHR10910:SF17">
    <property type="entry name" value="DOUBLE-STRANDED RNA-SPECIFIC EDITASE B2"/>
    <property type="match status" value="1"/>
</dbReference>
<evidence type="ECO:0000259" key="1">
    <source>
        <dbReference type="PROSITE" id="PS50141"/>
    </source>
</evidence>
<dbReference type="Pfam" id="PF02137">
    <property type="entry name" value="A_deamin"/>
    <property type="match status" value="1"/>
</dbReference>
<name>A0A3Q2Y7L3_HIPCM</name>
<dbReference type="GO" id="GO:0003726">
    <property type="term" value="F:double-stranded RNA adenosine deaminase activity"/>
    <property type="evidence" value="ECO:0007669"/>
    <property type="project" value="TreeGrafter"/>
</dbReference>
<dbReference type="AlphaFoldDB" id="A0A3Q2Y7L3"/>
<reference evidence="2" key="2">
    <citation type="submission" date="2025-09" db="UniProtKB">
        <authorList>
            <consortium name="Ensembl"/>
        </authorList>
    </citation>
    <scope>IDENTIFICATION</scope>
</reference>
<organism evidence="2 3">
    <name type="scientific">Hippocampus comes</name>
    <name type="common">Tiger tail seahorse</name>
    <dbReference type="NCBI Taxonomy" id="109280"/>
    <lineage>
        <taxon>Eukaryota</taxon>
        <taxon>Metazoa</taxon>
        <taxon>Chordata</taxon>
        <taxon>Craniata</taxon>
        <taxon>Vertebrata</taxon>
        <taxon>Euteleostomi</taxon>
        <taxon>Actinopterygii</taxon>
        <taxon>Neopterygii</taxon>
        <taxon>Teleostei</taxon>
        <taxon>Neoteleostei</taxon>
        <taxon>Acanthomorphata</taxon>
        <taxon>Syngnathiaria</taxon>
        <taxon>Syngnathiformes</taxon>
        <taxon>Syngnathoidei</taxon>
        <taxon>Syngnathidae</taxon>
        <taxon>Hippocampus</taxon>
    </lineage>
</organism>